<sequence>MGDLFDALRRRAGENGELVVALCADALPEYRATSTTPADRDRMVEFAVHLRRRTLDCVTADEPLTAGDLAVVTDMGEERGRRGLSRAVHDKVLAMHATATLREIHEACGPRDLDDAMRMLSWLAAHSPAAQRAYTSGLLAGQQDRISAVGRVRRFADLLVAGDPVALDHARAIDLAVPERYLVVVVRVLPDPDGRRAAERRDEVLDALWRHHRVPATWSGETELVAFPAAGRDEQATALSRAVAEITGRACAAGAAVGPASGIGEAVGLARRISRVARPLAAPDHVPTLADVAIEVGVAELPELDHWLRGIAARLAGGPELVETLECYYRNDMSRSRTAASLNVHPRTLDYRLRRVHELVGVDPHSTAGIRVLGTAVSRFLADRPAGRVRDS</sequence>
<gene>
    <name evidence="2" type="ORF">ACFPFM_41815</name>
</gene>
<evidence type="ECO:0000259" key="1">
    <source>
        <dbReference type="Pfam" id="PF13556"/>
    </source>
</evidence>
<dbReference type="PANTHER" id="PTHR33744">
    <property type="entry name" value="CARBOHYDRATE DIACID REGULATOR"/>
    <property type="match status" value="1"/>
</dbReference>
<dbReference type="EMBL" id="JBHSJB010000053">
    <property type="protein sequence ID" value="MFC5060288.1"/>
    <property type="molecule type" value="Genomic_DNA"/>
</dbReference>
<comment type="caution">
    <text evidence="2">The sequence shown here is derived from an EMBL/GenBank/DDBJ whole genome shotgun (WGS) entry which is preliminary data.</text>
</comment>
<organism evidence="2 3">
    <name type="scientific">Saccharothrix xinjiangensis</name>
    <dbReference type="NCBI Taxonomy" id="204798"/>
    <lineage>
        <taxon>Bacteria</taxon>
        <taxon>Bacillati</taxon>
        <taxon>Actinomycetota</taxon>
        <taxon>Actinomycetes</taxon>
        <taxon>Pseudonocardiales</taxon>
        <taxon>Pseudonocardiaceae</taxon>
        <taxon>Saccharothrix</taxon>
    </lineage>
</organism>
<dbReference type="InterPro" id="IPR025736">
    <property type="entry name" value="PucR_C-HTH_dom"/>
</dbReference>
<proteinExistence type="predicted"/>
<accession>A0ABV9YF62</accession>
<feature type="domain" description="PucR C-terminal helix-turn-helix" evidence="1">
    <location>
        <begin position="321"/>
        <end position="371"/>
    </location>
</feature>
<dbReference type="InterPro" id="IPR051448">
    <property type="entry name" value="CdaR-like_regulators"/>
</dbReference>
<reference evidence="3" key="1">
    <citation type="journal article" date="2019" name="Int. J. Syst. Evol. Microbiol.">
        <title>The Global Catalogue of Microorganisms (GCM) 10K type strain sequencing project: providing services to taxonomists for standard genome sequencing and annotation.</title>
        <authorList>
            <consortium name="The Broad Institute Genomics Platform"/>
            <consortium name="The Broad Institute Genome Sequencing Center for Infectious Disease"/>
            <person name="Wu L."/>
            <person name="Ma J."/>
        </authorList>
    </citation>
    <scope>NUCLEOTIDE SEQUENCE [LARGE SCALE GENOMIC DNA]</scope>
    <source>
        <strain evidence="3">KCTC 12848</strain>
    </source>
</reference>
<name>A0ABV9YF62_9PSEU</name>
<dbReference type="InterPro" id="IPR042070">
    <property type="entry name" value="PucR_C-HTH_sf"/>
</dbReference>
<dbReference type="Pfam" id="PF13556">
    <property type="entry name" value="HTH_30"/>
    <property type="match status" value="1"/>
</dbReference>
<dbReference type="PANTHER" id="PTHR33744:SF1">
    <property type="entry name" value="DNA-BINDING TRANSCRIPTIONAL ACTIVATOR ADER"/>
    <property type="match status" value="1"/>
</dbReference>
<evidence type="ECO:0000313" key="3">
    <source>
        <dbReference type="Proteomes" id="UP001595833"/>
    </source>
</evidence>
<evidence type="ECO:0000313" key="2">
    <source>
        <dbReference type="EMBL" id="MFC5060288.1"/>
    </source>
</evidence>
<dbReference type="Gene3D" id="1.10.10.2840">
    <property type="entry name" value="PucR C-terminal helix-turn-helix domain"/>
    <property type="match status" value="1"/>
</dbReference>
<dbReference type="RefSeq" id="WP_344042036.1">
    <property type="nucleotide sequence ID" value="NZ_BAAAKE010000031.1"/>
</dbReference>
<dbReference type="Proteomes" id="UP001595833">
    <property type="component" value="Unassembled WGS sequence"/>
</dbReference>
<keyword evidence="3" id="KW-1185">Reference proteome</keyword>
<protein>
    <submittedName>
        <fullName evidence="2">PucR family transcriptional regulator</fullName>
    </submittedName>
</protein>